<dbReference type="AlphaFoldDB" id="A0A8H6KLL3"/>
<keyword evidence="2" id="KW-1133">Transmembrane helix</keyword>
<dbReference type="Proteomes" id="UP000639643">
    <property type="component" value="Unassembled WGS sequence"/>
</dbReference>
<feature type="region of interest" description="Disordered" evidence="1">
    <location>
        <begin position="40"/>
        <end position="59"/>
    </location>
</feature>
<evidence type="ECO:0000256" key="2">
    <source>
        <dbReference type="SAM" id="Phobius"/>
    </source>
</evidence>
<feature type="transmembrane region" description="Helical" evidence="2">
    <location>
        <begin position="154"/>
        <end position="173"/>
    </location>
</feature>
<evidence type="ECO:0000256" key="1">
    <source>
        <dbReference type="SAM" id="MobiDB-lite"/>
    </source>
</evidence>
<comment type="caution">
    <text evidence="3">The sequence shown here is derived from an EMBL/GenBank/DDBJ whole genome shotgun (WGS) entry which is preliminary data.</text>
</comment>
<reference evidence="3" key="1">
    <citation type="journal article" date="2020" name="Phytopathology">
        <title>Genome Sequence Resources of Colletotrichum truncatum, C. plurivorum, C. musicola, and C. sojae: Four Species Pathogenic to Soybean (Glycine max).</title>
        <authorList>
            <person name="Rogerio F."/>
            <person name="Boufleur T.R."/>
            <person name="Ciampi-Guillardi M."/>
            <person name="Sukno S.A."/>
            <person name="Thon M.R."/>
            <person name="Massola Junior N.S."/>
            <person name="Baroncelli R."/>
        </authorList>
    </citation>
    <scope>NUCLEOTIDE SEQUENCE</scope>
    <source>
        <strain evidence="3">LFN0074</strain>
    </source>
</reference>
<feature type="compositionally biased region" description="Basic residues" evidence="1">
    <location>
        <begin position="227"/>
        <end position="240"/>
    </location>
</feature>
<feature type="compositionally biased region" description="Low complexity" evidence="1">
    <location>
        <begin position="473"/>
        <end position="484"/>
    </location>
</feature>
<keyword evidence="4" id="KW-1185">Reference proteome</keyword>
<keyword evidence="2" id="KW-0812">Transmembrane</keyword>
<name>A0A8H6KLL3_9PEZI</name>
<feature type="region of interest" description="Disordered" evidence="1">
    <location>
        <begin position="430"/>
        <end position="484"/>
    </location>
</feature>
<gene>
    <name evidence="3" type="ORF">CMUS01_06441</name>
</gene>
<feature type="transmembrane region" description="Helical" evidence="2">
    <location>
        <begin position="243"/>
        <end position="265"/>
    </location>
</feature>
<accession>A0A8H6KLL3</accession>
<evidence type="ECO:0000313" key="3">
    <source>
        <dbReference type="EMBL" id="KAF6833782.1"/>
    </source>
</evidence>
<evidence type="ECO:0000313" key="4">
    <source>
        <dbReference type="Proteomes" id="UP000639643"/>
    </source>
</evidence>
<feature type="region of interest" description="Disordered" evidence="1">
    <location>
        <begin position="203"/>
        <end position="241"/>
    </location>
</feature>
<protein>
    <submittedName>
        <fullName evidence="3">Uncharacterized protein</fullName>
    </submittedName>
</protein>
<sequence>MDSIRGGWWKGKICVQILRVDMQRSTAERRKATLRRQQLARNMGEGGRPAPPAAAPSSRVEAPRLGQLWMRSECNVDEGILEGLMGEEGTCWIGNVTGKALPGVAPSHLRTFALSHFPVASQTSAPSLEERGWQGYSCYYKTQSEATMYLMPEGLPFLAFFSIFLFFAFLSIASQSRPPVSILTEPTHPTYLLQLPEMQSPVLDDDIGVDESTHQPREPSTPTELRRRQHPPRKGVRRPGKNILTSGMAALVFLVGRIGALAWGAPNRTEPQNISLSRSRRYAPYPTAAVETPDTDTDDKTISRFTEESSDTAFLGGYDRHNLVPPVATVRGWRRFLERCFGEDTAAPITFAVDGPKPLECRVWHPDFDEKTPALGIPHRTRPTSNYETEWSNFGRTRDLYGHWQSSAEQDESVKTFDRKKPKEREYGCWRPHLQGLPPAQRPTSKTRKDASVSVQRGMPSIPCASWQRHRTPNNNPPNSRRYS</sequence>
<keyword evidence="2" id="KW-0472">Membrane</keyword>
<proteinExistence type="predicted"/>
<dbReference type="EMBL" id="WIGM01000210">
    <property type="protein sequence ID" value="KAF6833782.1"/>
    <property type="molecule type" value="Genomic_DNA"/>
</dbReference>
<organism evidence="3 4">
    <name type="scientific">Colletotrichum musicola</name>
    <dbReference type="NCBI Taxonomy" id="2175873"/>
    <lineage>
        <taxon>Eukaryota</taxon>
        <taxon>Fungi</taxon>
        <taxon>Dikarya</taxon>
        <taxon>Ascomycota</taxon>
        <taxon>Pezizomycotina</taxon>
        <taxon>Sordariomycetes</taxon>
        <taxon>Hypocreomycetidae</taxon>
        <taxon>Glomerellales</taxon>
        <taxon>Glomerellaceae</taxon>
        <taxon>Colletotrichum</taxon>
        <taxon>Colletotrichum orchidearum species complex</taxon>
    </lineage>
</organism>